<dbReference type="AlphaFoldDB" id="A0A917D949"/>
<dbReference type="SUPFAM" id="SSF53187">
    <property type="entry name" value="Zn-dependent exopeptidases"/>
    <property type="match status" value="1"/>
</dbReference>
<keyword evidence="1" id="KW-0378">Hydrolase</keyword>
<dbReference type="PANTHER" id="PTHR30575">
    <property type="entry name" value="PEPTIDASE M20"/>
    <property type="match status" value="1"/>
</dbReference>
<dbReference type="InterPro" id="IPR017439">
    <property type="entry name" value="Amidohydrolase"/>
</dbReference>
<dbReference type="EMBL" id="BMJJ01000002">
    <property type="protein sequence ID" value="GGD10709.1"/>
    <property type="molecule type" value="Genomic_DNA"/>
</dbReference>
<dbReference type="InterPro" id="IPR002933">
    <property type="entry name" value="Peptidase_M20"/>
</dbReference>
<evidence type="ECO:0000313" key="2">
    <source>
        <dbReference type="EMBL" id="GGD10709.1"/>
    </source>
</evidence>
<sequence>MTNSNAIWAHVEAETPDFIALSDRVWGMPELNFAETRSAAEHLAMLEAKGFRASSGIAGLPTAVMGEAGEGGPVIAILGEFDALPGLSQEAGVAEHREIEKRGNGHGCGHNLLGAGSLLAATAVKDWLAANGMAGRVRYYGCPAEEGGSAKGFMVREGVFDDVDIAISWHPAPLAGVNNPISLACNEVVFEFRGRAAHAAASPELGRSALDAVELMSVGVNYMREHMPSTARIHYAVIDSGGIAPNVVQAYAKVRYLIRARELGELHALLKRVQKVAEGAALMTETQVTSHIVSGDANLIGNTPLEQAMHRQLERLGPPVFDAADQAFAREIQATLSEEDIVAAFARFGMTPRRDTALCDTIFPPEAGDGTHVGSTDVGTVSWVVPTVQMRGATYAIGTPGHSWQLVAQGKTPAAHKGMEHAAKVMAATAADLFADPALIADAKADFARRREGRPFVNPIPDDVQPELPSAG</sequence>
<evidence type="ECO:0000256" key="1">
    <source>
        <dbReference type="ARBA" id="ARBA00022801"/>
    </source>
</evidence>
<keyword evidence="3" id="KW-1185">Reference proteome</keyword>
<reference evidence="2" key="2">
    <citation type="submission" date="2020-09" db="EMBL/GenBank/DDBJ databases">
        <authorList>
            <person name="Sun Q."/>
            <person name="Zhou Y."/>
        </authorList>
    </citation>
    <scope>NUCLEOTIDE SEQUENCE</scope>
    <source>
        <strain evidence="2">CGMCC 1.15493</strain>
    </source>
</reference>
<dbReference type="RefSeq" id="WP_188849658.1">
    <property type="nucleotide sequence ID" value="NZ_BMJJ01000002.1"/>
</dbReference>
<proteinExistence type="predicted"/>
<organism evidence="2 3">
    <name type="scientific">Aureimonas glaciei</name>
    <dbReference type="NCBI Taxonomy" id="1776957"/>
    <lineage>
        <taxon>Bacteria</taxon>
        <taxon>Pseudomonadati</taxon>
        <taxon>Pseudomonadota</taxon>
        <taxon>Alphaproteobacteria</taxon>
        <taxon>Hyphomicrobiales</taxon>
        <taxon>Aurantimonadaceae</taxon>
        <taxon>Aureimonas</taxon>
    </lineage>
</organism>
<comment type="caution">
    <text evidence="2">The sequence shown here is derived from an EMBL/GenBank/DDBJ whole genome shotgun (WGS) entry which is preliminary data.</text>
</comment>
<accession>A0A917D949</accession>
<dbReference type="InterPro" id="IPR017145">
    <property type="entry name" value="Aminobenzoyl-glu_utiliz_pB"/>
</dbReference>
<dbReference type="Pfam" id="PF01546">
    <property type="entry name" value="Peptidase_M20"/>
    <property type="match status" value="1"/>
</dbReference>
<gene>
    <name evidence="2" type="ORF">GCM10011335_12020</name>
</gene>
<dbReference type="CDD" id="cd05673">
    <property type="entry name" value="M20_Acy1L2_AbgB"/>
    <property type="match status" value="1"/>
</dbReference>
<dbReference type="SUPFAM" id="SSF55031">
    <property type="entry name" value="Bacterial exopeptidase dimerisation domain"/>
    <property type="match status" value="1"/>
</dbReference>
<dbReference type="FunFam" id="3.30.70.360:FF:000004">
    <property type="entry name" value="Peptidase M20 domain-containing protein 2"/>
    <property type="match status" value="1"/>
</dbReference>
<dbReference type="PANTHER" id="PTHR30575:SF0">
    <property type="entry name" value="XAA-ARG DIPEPTIDASE"/>
    <property type="match status" value="1"/>
</dbReference>
<evidence type="ECO:0000313" key="3">
    <source>
        <dbReference type="Proteomes" id="UP000613160"/>
    </source>
</evidence>
<dbReference type="GO" id="GO:0071713">
    <property type="term" value="F:para-aminobenzoyl-glutamate hydrolase activity"/>
    <property type="evidence" value="ECO:0007669"/>
    <property type="project" value="TreeGrafter"/>
</dbReference>
<name>A0A917D949_9HYPH</name>
<protein>
    <submittedName>
        <fullName evidence="2">Peptidase M20</fullName>
    </submittedName>
</protein>
<dbReference type="GO" id="GO:0016805">
    <property type="term" value="F:dipeptidase activity"/>
    <property type="evidence" value="ECO:0007669"/>
    <property type="project" value="TreeGrafter"/>
</dbReference>
<dbReference type="Gene3D" id="3.40.630.10">
    <property type="entry name" value="Zn peptidases"/>
    <property type="match status" value="2"/>
</dbReference>
<dbReference type="InterPro" id="IPR052030">
    <property type="entry name" value="Peptidase_M20/M20A_hydrolases"/>
</dbReference>
<dbReference type="GO" id="GO:0005737">
    <property type="term" value="C:cytoplasm"/>
    <property type="evidence" value="ECO:0007669"/>
    <property type="project" value="TreeGrafter"/>
</dbReference>
<dbReference type="PIRSF" id="PIRSF037227">
    <property type="entry name" value="Aminobenzoyl-glu_utiliz_pB"/>
    <property type="match status" value="1"/>
</dbReference>
<dbReference type="Proteomes" id="UP000613160">
    <property type="component" value="Unassembled WGS sequence"/>
</dbReference>
<reference evidence="2" key="1">
    <citation type="journal article" date="2014" name="Int. J. Syst. Evol. Microbiol.">
        <title>Complete genome sequence of Corynebacterium casei LMG S-19264T (=DSM 44701T), isolated from a smear-ripened cheese.</title>
        <authorList>
            <consortium name="US DOE Joint Genome Institute (JGI-PGF)"/>
            <person name="Walter F."/>
            <person name="Albersmeier A."/>
            <person name="Kalinowski J."/>
            <person name="Ruckert C."/>
        </authorList>
    </citation>
    <scope>NUCLEOTIDE SEQUENCE</scope>
    <source>
        <strain evidence="2">CGMCC 1.15493</strain>
    </source>
</reference>
<dbReference type="NCBIfam" id="TIGR01891">
    <property type="entry name" value="amidohydrolases"/>
    <property type="match status" value="1"/>
</dbReference>
<dbReference type="InterPro" id="IPR036264">
    <property type="entry name" value="Bact_exopeptidase_dim_dom"/>
</dbReference>
<dbReference type="GO" id="GO:0046657">
    <property type="term" value="P:folic acid catabolic process"/>
    <property type="evidence" value="ECO:0007669"/>
    <property type="project" value="TreeGrafter"/>
</dbReference>